<dbReference type="AlphaFoldDB" id="A0AAV2I7S9"/>
<proteinExistence type="predicted"/>
<protein>
    <submittedName>
        <fullName evidence="2">Uncharacterized protein</fullName>
    </submittedName>
</protein>
<dbReference type="EMBL" id="CAXITT010000510">
    <property type="protein sequence ID" value="CAL1542859.1"/>
    <property type="molecule type" value="Genomic_DNA"/>
</dbReference>
<accession>A0AAV2I7S9</accession>
<feature type="region of interest" description="Disordered" evidence="1">
    <location>
        <begin position="1"/>
        <end position="21"/>
    </location>
</feature>
<feature type="region of interest" description="Disordered" evidence="1">
    <location>
        <begin position="51"/>
        <end position="73"/>
    </location>
</feature>
<name>A0AAV2I7S9_LYMST</name>
<gene>
    <name evidence="2" type="ORF">GSLYS_00016393001</name>
</gene>
<comment type="caution">
    <text evidence="2">The sequence shown here is derived from an EMBL/GenBank/DDBJ whole genome shotgun (WGS) entry which is preliminary data.</text>
</comment>
<keyword evidence="3" id="KW-1185">Reference proteome</keyword>
<evidence type="ECO:0000313" key="2">
    <source>
        <dbReference type="EMBL" id="CAL1542859.1"/>
    </source>
</evidence>
<organism evidence="2 3">
    <name type="scientific">Lymnaea stagnalis</name>
    <name type="common">Great pond snail</name>
    <name type="synonym">Helix stagnalis</name>
    <dbReference type="NCBI Taxonomy" id="6523"/>
    <lineage>
        <taxon>Eukaryota</taxon>
        <taxon>Metazoa</taxon>
        <taxon>Spiralia</taxon>
        <taxon>Lophotrochozoa</taxon>
        <taxon>Mollusca</taxon>
        <taxon>Gastropoda</taxon>
        <taxon>Heterobranchia</taxon>
        <taxon>Euthyneura</taxon>
        <taxon>Panpulmonata</taxon>
        <taxon>Hygrophila</taxon>
        <taxon>Lymnaeoidea</taxon>
        <taxon>Lymnaeidae</taxon>
        <taxon>Lymnaea</taxon>
    </lineage>
</organism>
<feature type="compositionally biased region" description="Basic residues" evidence="1">
    <location>
        <begin position="60"/>
        <end position="69"/>
    </location>
</feature>
<dbReference type="Proteomes" id="UP001497497">
    <property type="component" value="Unassembled WGS sequence"/>
</dbReference>
<reference evidence="2 3" key="1">
    <citation type="submission" date="2024-04" db="EMBL/GenBank/DDBJ databases">
        <authorList>
            <consortium name="Genoscope - CEA"/>
            <person name="William W."/>
        </authorList>
    </citation>
    <scope>NUCLEOTIDE SEQUENCE [LARGE SCALE GENOMIC DNA]</scope>
</reference>
<evidence type="ECO:0000256" key="1">
    <source>
        <dbReference type="SAM" id="MobiDB-lite"/>
    </source>
</evidence>
<sequence length="398" mass="45726">MPDYTVRALPPRLDPPRQPVYSARLDVHTKLRRVDSTDSLVTQLSLFSCSSYGKSAPSPRPRRRQRKKVKPDSGELKQTSVWVELASRRRGAFDKLLKIHEMHAQLEAETDIFRCLPDDEKLLVVDAGRRKVILPASGRQRCNSEPCVLDGVSVRKPQRIKSAGGHHDGSSMDWKEIWRRHVEKKRYGLRRLAARATHKPIVSEQSSAPRDALFPEDMERHKDIKSKHVSIWMEDSSKPTDSDVGREFSAKVKSEIKSTTNALKKMTGHISPRPLSGTLTDNPHLVKANYNRWVMFPHRMKISPHLSKVIQADVKVRMGRPRYHEIRIRDLHLWNEGHALDRAHRNLKVFNWLHSLKESEFEMLISEATFDDTLPGSDEPVKDEVVVSVDEPKLKPLF</sequence>
<evidence type="ECO:0000313" key="3">
    <source>
        <dbReference type="Proteomes" id="UP001497497"/>
    </source>
</evidence>